<protein>
    <recommendedName>
        <fullName evidence="3">Trafficking protein particle complex subunit 11 domain-containing protein</fullName>
    </recommendedName>
</protein>
<organism evidence="1 2">
    <name type="scientific">Scyliorhinus torazame</name>
    <name type="common">Cloudy catshark</name>
    <name type="synonym">Catulus torazame</name>
    <dbReference type="NCBI Taxonomy" id="75743"/>
    <lineage>
        <taxon>Eukaryota</taxon>
        <taxon>Metazoa</taxon>
        <taxon>Chordata</taxon>
        <taxon>Craniata</taxon>
        <taxon>Vertebrata</taxon>
        <taxon>Chondrichthyes</taxon>
        <taxon>Elasmobranchii</taxon>
        <taxon>Galeomorphii</taxon>
        <taxon>Galeoidea</taxon>
        <taxon>Carcharhiniformes</taxon>
        <taxon>Scyliorhinidae</taxon>
        <taxon>Scyliorhinus</taxon>
    </lineage>
</organism>
<dbReference type="PANTHER" id="PTHR14492">
    <property type="entry name" value="JBTS17"/>
    <property type="match status" value="1"/>
</dbReference>
<dbReference type="AlphaFoldDB" id="A0A401QCY3"/>
<sequence length="93" mass="10712">EESFLLGSYLESVQIWRAALQEETGQDGKRMIYLQTRYSLAILYTQLYLYNLSAALDFCEQLVGEILKEDWPETAKGQMSTYPKDYSSVSIVL</sequence>
<reference evidence="1 2" key="1">
    <citation type="journal article" date="2018" name="Nat. Ecol. Evol.">
        <title>Shark genomes provide insights into elasmobranch evolution and the origin of vertebrates.</title>
        <authorList>
            <person name="Hara Y"/>
            <person name="Yamaguchi K"/>
            <person name="Onimaru K"/>
            <person name="Kadota M"/>
            <person name="Koyanagi M"/>
            <person name="Keeley SD"/>
            <person name="Tatsumi K"/>
            <person name="Tanaka K"/>
            <person name="Motone F"/>
            <person name="Kageyama Y"/>
            <person name="Nozu R"/>
            <person name="Adachi N"/>
            <person name="Nishimura O"/>
            <person name="Nakagawa R"/>
            <person name="Tanegashima C"/>
            <person name="Kiyatake I"/>
            <person name="Matsumoto R"/>
            <person name="Murakumo K"/>
            <person name="Nishida K"/>
            <person name="Terakita A"/>
            <person name="Kuratani S"/>
            <person name="Sato K"/>
            <person name="Hyodo S Kuraku.S."/>
        </authorList>
    </citation>
    <scope>NUCLEOTIDE SEQUENCE [LARGE SCALE GENOMIC DNA]</scope>
</reference>
<feature type="non-terminal residue" evidence="1">
    <location>
        <position position="1"/>
    </location>
</feature>
<dbReference type="PANTHER" id="PTHR14492:SF4">
    <property type="entry name" value="CILIOGENESIS AND PLANAR POLARITY EFFECTOR 1"/>
    <property type="match status" value="1"/>
</dbReference>
<accession>A0A401QCY3</accession>
<keyword evidence="2" id="KW-1185">Reference proteome</keyword>
<evidence type="ECO:0008006" key="3">
    <source>
        <dbReference type="Google" id="ProtNLM"/>
    </source>
</evidence>
<comment type="caution">
    <text evidence="1">The sequence shown here is derived from an EMBL/GenBank/DDBJ whole genome shotgun (WGS) entry which is preliminary data.</text>
</comment>
<dbReference type="InterPro" id="IPR028236">
    <property type="entry name" value="CPLANE1"/>
</dbReference>
<evidence type="ECO:0000313" key="2">
    <source>
        <dbReference type="Proteomes" id="UP000288216"/>
    </source>
</evidence>
<gene>
    <name evidence="1" type="ORF">scyTo_0023909</name>
</gene>
<evidence type="ECO:0000313" key="1">
    <source>
        <dbReference type="EMBL" id="GCB83177.1"/>
    </source>
</evidence>
<proteinExistence type="predicted"/>
<dbReference type="EMBL" id="BFAA01035696">
    <property type="protein sequence ID" value="GCB83177.1"/>
    <property type="molecule type" value="Genomic_DNA"/>
</dbReference>
<name>A0A401QCY3_SCYTO</name>
<dbReference type="Proteomes" id="UP000288216">
    <property type="component" value="Unassembled WGS sequence"/>
</dbReference>